<dbReference type="InterPro" id="IPR036849">
    <property type="entry name" value="Enolase-like_C_sf"/>
</dbReference>
<dbReference type="SMART" id="SM00922">
    <property type="entry name" value="MR_MLE"/>
    <property type="match status" value="1"/>
</dbReference>
<dbReference type="Gene3D" id="3.20.20.120">
    <property type="entry name" value="Enolase-like C-terminal domain"/>
    <property type="match status" value="1"/>
</dbReference>
<dbReference type="Proteomes" id="UP000199120">
    <property type="component" value="Unassembled WGS sequence"/>
</dbReference>
<dbReference type="RefSeq" id="WP_090544282.1">
    <property type="nucleotide sequence ID" value="NZ_FNSR01000001.1"/>
</dbReference>
<dbReference type="InterPro" id="IPR046945">
    <property type="entry name" value="RHMD-like"/>
</dbReference>
<dbReference type="Pfam" id="PF02746">
    <property type="entry name" value="MR_MLE_N"/>
    <property type="match status" value="1"/>
</dbReference>
<dbReference type="CDD" id="cd03316">
    <property type="entry name" value="MR_like"/>
    <property type="match status" value="1"/>
</dbReference>
<sequence length="392" mass="42512">MKITALETLHADAGWYTISFVKLSTDEGLVGWSEYRTDAGNAGLTAVIEGLGRLLVGADPRQIEQIDALLRARTRQAPGGLNSQAVAALLNALFDVKAHALGVPVSALFGGQVRTRIPLYWSHCGSYRLRHAQVLGVEPVRTLDDIVRLGAEVRQRGFGALKASILLDDQGQLRSFGPGFGWSPGFPELNVDRQVLQSVDQLLAAFREGAGNDVMLMLDANCHFRPEGAWQIARAVAPHDLTWLEIDLPEPAALAAVRRAGHCPVASCEAVYGRRALRSYLDLQAVDVAIIDVNWNGFLEAVKMASLADSYDVNVATHSYGGCLGECISAQFAAAVPNLRIMEIDVDHVPWAREFVTHPPVIEDGVLVLSDRPGWGTGINEEAVRAYPPARR</sequence>
<dbReference type="SFLD" id="SFLDS00001">
    <property type="entry name" value="Enolase"/>
    <property type="match status" value="1"/>
</dbReference>
<name>A0A1H7JBJ0_9BURK</name>
<dbReference type="SUPFAM" id="SSF51604">
    <property type="entry name" value="Enolase C-terminal domain-like"/>
    <property type="match status" value="1"/>
</dbReference>
<organism evidence="5 6">
    <name type="scientific">Paraburkholderia caballeronis</name>
    <dbReference type="NCBI Taxonomy" id="416943"/>
    <lineage>
        <taxon>Bacteria</taxon>
        <taxon>Pseudomonadati</taxon>
        <taxon>Pseudomonadota</taxon>
        <taxon>Betaproteobacteria</taxon>
        <taxon>Burkholderiales</taxon>
        <taxon>Burkholderiaceae</taxon>
        <taxon>Paraburkholderia</taxon>
    </lineage>
</organism>
<dbReference type="InterPro" id="IPR029017">
    <property type="entry name" value="Enolase-like_N"/>
</dbReference>
<reference evidence="6" key="1">
    <citation type="submission" date="2016-10" db="EMBL/GenBank/DDBJ databases">
        <authorList>
            <person name="Varghese N."/>
            <person name="Submissions S."/>
        </authorList>
    </citation>
    <scope>NUCLEOTIDE SEQUENCE [LARGE SCALE GENOMIC DNA]</scope>
    <source>
        <strain evidence="6">LMG 26416</strain>
    </source>
</reference>
<evidence type="ECO:0000256" key="2">
    <source>
        <dbReference type="ARBA" id="ARBA00022723"/>
    </source>
</evidence>
<dbReference type="STRING" id="416943.SAMN05445871_1888"/>
<dbReference type="SFLD" id="SFLDG00179">
    <property type="entry name" value="mandelate_racemase"/>
    <property type="match status" value="1"/>
</dbReference>
<evidence type="ECO:0000313" key="6">
    <source>
        <dbReference type="Proteomes" id="UP000199120"/>
    </source>
</evidence>
<evidence type="ECO:0000313" key="5">
    <source>
        <dbReference type="EMBL" id="SEK71340.1"/>
    </source>
</evidence>
<proteinExistence type="predicted"/>
<dbReference type="SUPFAM" id="SSF54826">
    <property type="entry name" value="Enolase N-terminal domain-like"/>
    <property type="match status" value="1"/>
</dbReference>
<dbReference type="AlphaFoldDB" id="A0A1H7JBJ0"/>
<dbReference type="Gene3D" id="3.30.390.10">
    <property type="entry name" value="Enolase-like, N-terminal domain"/>
    <property type="match status" value="1"/>
</dbReference>
<dbReference type="EMBL" id="FOAJ01000003">
    <property type="protein sequence ID" value="SEK71340.1"/>
    <property type="molecule type" value="Genomic_DNA"/>
</dbReference>
<dbReference type="GO" id="GO:0016836">
    <property type="term" value="F:hydro-lyase activity"/>
    <property type="evidence" value="ECO:0007669"/>
    <property type="project" value="TreeGrafter"/>
</dbReference>
<dbReference type="OrthoDB" id="8609034at2"/>
<dbReference type="InterPro" id="IPR013341">
    <property type="entry name" value="Mandelate_racemase_N_dom"/>
</dbReference>
<protein>
    <submittedName>
        <fullName evidence="5">L-alanine-DL-glutamate epimerase</fullName>
    </submittedName>
</protein>
<evidence type="ECO:0000256" key="3">
    <source>
        <dbReference type="ARBA" id="ARBA00022842"/>
    </source>
</evidence>
<dbReference type="GO" id="GO:0016052">
    <property type="term" value="P:carbohydrate catabolic process"/>
    <property type="evidence" value="ECO:0007669"/>
    <property type="project" value="TreeGrafter"/>
</dbReference>
<comment type="cofactor">
    <cofactor evidence="1">
        <name>Mg(2+)</name>
        <dbReference type="ChEBI" id="CHEBI:18420"/>
    </cofactor>
</comment>
<dbReference type="InterPro" id="IPR029065">
    <property type="entry name" value="Enolase_C-like"/>
</dbReference>
<accession>A0A1H7JBJ0</accession>
<dbReference type="GO" id="GO:0000287">
    <property type="term" value="F:magnesium ion binding"/>
    <property type="evidence" value="ECO:0007669"/>
    <property type="project" value="TreeGrafter"/>
</dbReference>
<dbReference type="InterPro" id="IPR013342">
    <property type="entry name" value="Mandelate_racemase_C"/>
</dbReference>
<gene>
    <name evidence="5" type="ORF">SAMN05192542_103193</name>
</gene>
<dbReference type="Pfam" id="PF13378">
    <property type="entry name" value="MR_MLE_C"/>
    <property type="match status" value="1"/>
</dbReference>
<keyword evidence="6" id="KW-1185">Reference proteome</keyword>
<evidence type="ECO:0000256" key="1">
    <source>
        <dbReference type="ARBA" id="ARBA00001946"/>
    </source>
</evidence>
<evidence type="ECO:0000259" key="4">
    <source>
        <dbReference type="SMART" id="SM00922"/>
    </source>
</evidence>
<dbReference type="PANTHER" id="PTHR13794:SF58">
    <property type="entry name" value="MITOCHONDRIAL ENOLASE SUPERFAMILY MEMBER 1"/>
    <property type="match status" value="1"/>
</dbReference>
<keyword evidence="3" id="KW-0460">Magnesium</keyword>
<dbReference type="PANTHER" id="PTHR13794">
    <property type="entry name" value="ENOLASE SUPERFAMILY, MANDELATE RACEMASE"/>
    <property type="match status" value="1"/>
</dbReference>
<keyword evidence="2" id="KW-0479">Metal-binding</keyword>
<feature type="domain" description="Mandelate racemase/muconate lactonizing enzyme C-terminal" evidence="4">
    <location>
        <begin position="143"/>
        <end position="264"/>
    </location>
</feature>